<evidence type="ECO:0000256" key="22">
    <source>
        <dbReference type="ARBA" id="ARBA00083717"/>
    </source>
</evidence>
<dbReference type="CDD" id="cd22468">
    <property type="entry name" value="KH-I_KHDRBS1"/>
    <property type="match status" value="1"/>
</dbReference>
<evidence type="ECO:0000256" key="18">
    <source>
        <dbReference type="ARBA" id="ARBA00078343"/>
    </source>
</evidence>
<feature type="compositionally biased region" description="Low complexity" evidence="24">
    <location>
        <begin position="229"/>
        <end position="248"/>
    </location>
</feature>
<keyword evidence="6" id="KW-0963">Cytoplasm</keyword>
<dbReference type="GO" id="GO:0008143">
    <property type="term" value="F:poly(A) binding"/>
    <property type="evidence" value="ECO:0007669"/>
    <property type="project" value="TreeGrafter"/>
</dbReference>
<dbReference type="GO" id="GO:0005634">
    <property type="term" value="C:nucleus"/>
    <property type="evidence" value="ECO:0007669"/>
    <property type="project" value="UniProtKB-SubCell"/>
</dbReference>
<proteinExistence type="inferred from homology"/>
<protein>
    <recommendedName>
        <fullName evidence="17">KH domain-containing, RNA-binding, signal transduction-associated protein 1</fullName>
    </recommendedName>
    <alternativeName>
        <fullName evidence="22">GAP-associated tyrosine phosphoprotein p62</fullName>
    </alternativeName>
    <alternativeName>
        <fullName evidence="18">Src-associated in mitosis 68 kDa protein</fullName>
    </alternativeName>
    <alternativeName>
        <fullName evidence="19">p21 Ras GTPase-activating protein-associated p62</fullName>
    </alternativeName>
    <alternativeName>
        <fullName evidence="20 21">p68</fullName>
    </alternativeName>
</protein>
<keyword evidence="12" id="KW-0729">SH3-binding</keyword>
<dbReference type="InterPro" id="IPR045071">
    <property type="entry name" value="BBP-like"/>
</dbReference>
<evidence type="ECO:0000256" key="13">
    <source>
        <dbReference type="ARBA" id="ARBA00023136"/>
    </source>
</evidence>
<feature type="region of interest" description="Disordered" evidence="24">
    <location>
        <begin position="35"/>
        <end position="83"/>
    </location>
</feature>
<dbReference type="GO" id="GO:0006397">
    <property type="term" value="P:mRNA processing"/>
    <property type="evidence" value="ECO:0007669"/>
    <property type="project" value="UniProtKB-KW"/>
</dbReference>
<keyword evidence="9 23" id="KW-0694">RNA-binding</keyword>
<comment type="similarity">
    <text evidence="4">Belongs to the KHDRBS family.</text>
</comment>
<keyword evidence="16" id="KW-0131">Cell cycle</keyword>
<feature type="region of interest" description="Disordered" evidence="24">
    <location>
        <begin position="118"/>
        <end position="165"/>
    </location>
</feature>
<dbReference type="FunFam" id="3.30.1370.10:FF:000036">
    <property type="entry name" value="KH RNA binding domain containing, signal transduction associated 1"/>
    <property type="match status" value="1"/>
</dbReference>
<keyword evidence="7" id="KW-0597">Phosphoprotein</keyword>
<feature type="compositionally biased region" description="Low complexity" evidence="24">
    <location>
        <begin position="534"/>
        <end position="547"/>
    </location>
</feature>
<dbReference type="GO" id="GO:0000381">
    <property type="term" value="P:regulation of alternative mRNA splicing, via spliceosome"/>
    <property type="evidence" value="ECO:0007669"/>
    <property type="project" value="TreeGrafter"/>
</dbReference>
<feature type="compositionally biased region" description="Low complexity" evidence="24">
    <location>
        <begin position="264"/>
        <end position="275"/>
    </location>
</feature>
<dbReference type="GO" id="GO:0017124">
    <property type="term" value="F:SH3 domain binding"/>
    <property type="evidence" value="ECO:0007669"/>
    <property type="project" value="UniProtKB-KW"/>
</dbReference>
<feature type="compositionally biased region" description="Basic and acidic residues" evidence="24">
    <location>
        <begin position="688"/>
        <end position="697"/>
    </location>
</feature>
<name>A0A8B9X6A1_BOSMU</name>
<evidence type="ECO:0000256" key="1">
    <source>
        <dbReference type="ARBA" id="ARBA00004123"/>
    </source>
</evidence>
<evidence type="ECO:0000256" key="10">
    <source>
        <dbReference type="ARBA" id="ARBA00022990"/>
    </source>
</evidence>
<dbReference type="GO" id="GO:0016020">
    <property type="term" value="C:membrane"/>
    <property type="evidence" value="ECO:0007669"/>
    <property type="project" value="UniProtKB-SubCell"/>
</dbReference>
<evidence type="ECO:0000256" key="2">
    <source>
        <dbReference type="ARBA" id="ARBA00004370"/>
    </source>
</evidence>
<evidence type="ECO:0000256" key="19">
    <source>
        <dbReference type="ARBA" id="ARBA00079880"/>
    </source>
</evidence>
<feature type="region of interest" description="Disordered" evidence="24">
    <location>
        <begin position="226"/>
        <end position="350"/>
    </location>
</feature>
<keyword evidence="11" id="KW-0805">Transcription regulation</keyword>
<keyword evidence="8" id="KW-0507">mRNA processing</keyword>
<evidence type="ECO:0000259" key="25">
    <source>
        <dbReference type="SMART" id="SM00322"/>
    </source>
</evidence>
<dbReference type="Ensembl" id="ENSBGRT00000019888.1">
    <property type="protein sequence ID" value="ENSBGRP00000017201.1"/>
    <property type="gene ID" value="ENSBGRG00000010825.1"/>
</dbReference>
<dbReference type="InterPro" id="IPR004087">
    <property type="entry name" value="KH_dom"/>
</dbReference>
<evidence type="ECO:0000313" key="27">
    <source>
        <dbReference type="Proteomes" id="UP000694520"/>
    </source>
</evidence>
<evidence type="ECO:0000256" key="23">
    <source>
        <dbReference type="PROSITE-ProRule" id="PRU00117"/>
    </source>
</evidence>
<keyword evidence="14" id="KW-0804">Transcription</keyword>
<feature type="region of interest" description="Disordered" evidence="24">
    <location>
        <begin position="534"/>
        <end position="570"/>
    </location>
</feature>
<feature type="domain" description="K Homology" evidence="25">
    <location>
        <begin position="408"/>
        <end position="506"/>
    </location>
</feature>
<dbReference type="InterPro" id="IPR055256">
    <property type="entry name" value="KH_1_KHDC4/BBP-like"/>
</dbReference>
<evidence type="ECO:0000256" key="9">
    <source>
        <dbReference type="ARBA" id="ARBA00022884"/>
    </source>
</evidence>
<evidence type="ECO:0000256" key="16">
    <source>
        <dbReference type="ARBA" id="ARBA00023306"/>
    </source>
</evidence>
<keyword evidence="15" id="KW-0539">Nucleus</keyword>
<gene>
    <name evidence="26" type="primary">KHDRBS1</name>
</gene>
<evidence type="ECO:0000313" key="26">
    <source>
        <dbReference type="Ensembl" id="ENSBGRP00000017201.1"/>
    </source>
</evidence>
<dbReference type="GeneTree" id="ENSGT00940000155718"/>
<evidence type="ECO:0000256" key="20">
    <source>
        <dbReference type="ARBA" id="ARBA00080691"/>
    </source>
</evidence>
<keyword evidence="13" id="KW-0472">Membrane</keyword>
<feature type="region of interest" description="Disordered" evidence="24">
    <location>
        <begin position="665"/>
        <end position="697"/>
    </location>
</feature>
<dbReference type="Gene3D" id="3.30.1370.10">
    <property type="entry name" value="K Homology domain, type 1"/>
    <property type="match status" value="1"/>
</dbReference>
<feature type="compositionally biased region" description="Low complexity" evidence="24">
    <location>
        <begin position="35"/>
        <end position="45"/>
    </location>
</feature>
<sequence>MAPSKSGRISTPQPYVRLSLSRSFFTLISLCLSPSSPSAQSAPIISPSPPASPGRVSFHSSVTTPTPTHPTEYRHPQVPPSSAVGGVAQRVTGLPPHTPRARAQTKTFHSPRPLRALGQKREETRVPLTPSHVEKKRTEPAASRARAQVPGLEGSEGKRGAGRRLLRTPRRCAGAVARPGTLFSAERPKGGAGGWLRTRAASFPVLSFAGSLGSALVAIAPALPPPPTAARASAARASAATASLPRSLNRTSFPMQRRDDPAARMSRSSGRSGSMDPSGAHPSVRQAPPRQPPLPHRSRGGGGGSRGGARASPATQPPPLLPPSATGPDATVGGPAPTPLLPPSATASVKMEPENKYLPELMAEKDSLDPSFTHAMQLLTAEIEKIQKGDSKKDDEENYLDLFSHKNMKLKERVLIPVKQYPKFNFVGKILGPQGNTIKRLQEETGAKISVLGKGSMRDKAKEEELRKGGDPKYAHLNMDLHVFIEVFGPPCEAYALMAHAMEEVKKFLVPDMMDDICQEQFLELSYLNGVPEPSRGRGVPVRGRGAAPPPPPVPRGRGVGPPRGALVRGTPVRGAITRGATVTRGVPPPPTVRGAPAPRARTAGIQRIPLPPPPAPETYEEYGYDDTYAEQSYEGYEGYYSQSQGDSEYYDYGHGEVQDSYEAYGQDDWNGTRPSLKAPPARPVKGAYREHPYGRY</sequence>
<reference evidence="26" key="3">
    <citation type="submission" date="2025-09" db="UniProtKB">
        <authorList>
            <consortium name="Ensembl"/>
        </authorList>
    </citation>
    <scope>IDENTIFICATION</scope>
</reference>
<dbReference type="SMART" id="SM00322">
    <property type="entry name" value="KH"/>
    <property type="match status" value="1"/>
</dbReference>
<feature type="region of interest" description="Disordered" evidence="24">
    <location>
        <begin position="581"/>
        <end position="600"/>
    </location>
</feature>
<dbReference type="InterPro" id="IPR032571">
    <property type="entry name" value="Qua1_dom"/>
</dbReference>
<keyword evidence="27" id="KW-1185">Reference proteome</keyword>
<evidence type="ECO:0000256" key="3">
    <source>
        <dbReference type="ARBA" id="ARBA00004496"/>
    </source>
</evidence>
<evidence type="ECO:0000256" key="4">
    <source>
        <dbReference type="ARBA" id="ARBA00010174"/>
    </source>
</evidence>
<keyword evidence="5" id="KW-0488">Methylation</keyword>
<evidence type="ECO:0000256" key="24">
    <source>
        <dbReference type="SAM" id="MobiDB-lite"/>
    </source>
</evidence>
<dbReference type="GO" id="GO:0003729">
    <property type="term" value="F:mRNA binding"/>
    <property type="evidence" value="ECO:0007669"/>
    <property type="project" value="TreeGrafter"/>
</dbReference>
<evidence type="ECO:0000256" key="5">
    <source>
        <dbReference type="ARBA" id="ARBA00022481"/>
    </source>
</evidence>
<dbReference type="Pfam" id="PF16274">
    <property type="entry name" value="Qua1"/>
    <property type="match status" value="1"/>
</dbReference>
<evidence type="ECO:0000256" key="12">
    <source>
        <dbReference type="ARBA" id="ARBA00023036"/>
    </source>
</evidence>
<dbReference type="AlphaFoldDB" id="A0A8B9X6A1"/>
<reference evidence="26" key="1">
    <citation type="submission" date="2019-05" db="EMBL/GenBank/DDBJ databases">
        <authorList>
            <person name="Zhang S."/>
            <person name="Liu J."/>
        </authorList>
    </citation>
    <scope>NUCLEOTIDE SEQUENCE [LARGE SCALE GENOMIC DNA]</scope>
</reference>
<dbReference type="PANTHER" id="PTHR11208:SF30">
    <property type="entry name" value="KH DOMAIN-CONTAINING, RNA-BINDING, SIGNAL TRANSDUCTION-ASSOCIATED PROTEIN 1"/>
    <property type="match status" value="1"/>
</dbReference>
<evidence type="ECO:0000256" key="17">
    <source>
        <dbReference type="ARBA" id="ARBA00070445"/>
    </source>
</evidence>
<evidence type="ECO:0000256" key="14">
    <source>
        <dbReference type="ARBA" id="ARBA00023163"/>
    </source>
</evidence>
<dbReference type="SUPFAM" id="SSF54791">
    <property type="entry name" value="Eukaryotic type KH-domain (KH-domain type I)"/>
    <property type="match status" value="1"/>
</dbReference>
<evidence type="ECO:0000256" key="11">
    <source>
        <dbReference type="ARBA" id="ARBA00023015"/>
    </source>
</evidence>
<evidence type="ECO:0000256" key="15">
    <source>
        <dbReference type="ARBA" id="ARBA00023242"/>
    </source>
</evidence>
<comment type="subcellular location">
    <subcellularLocation>
        <location evidence="3">Cytoplasm</location>
    </subcellularLocation>
    <subcellularLocation>
        <location evidence="2">Membrane</location>
    </subcellularLocation>
    <subcellularLocation>
        <location evidence="1">Nucleus</location>
    </subcellularLocation>
</comment>
<evidence type="ECO:0000256" key="21">
    <source>
        <dbReference type="ARBA" id="ARBA00081287"/>
    </source>
</evidence>
<evidence type="ECO:0000256" key="7">
    <source>
        <dbReference type="ARBA" id="ARBA00022553"/>
    </source>
</evidence>
<evidence type="ECO:0000256" key="8">
    <source>
        <dbReference type="ARBA" id="ARBA00022664"/>
    </source>
</evidence>
<feature type="compositionally biased region" description="Low complexity" evidence="24">
    <location>
        <begin position="561"/>
        <end position="570"/>
    </location>
</feature>
<accession>A0A8B9X6A1</accession>
<reference evidence="26" key="2">
    <citation type="submission" date="2025-08" db="UniProtKB">
        <authorList>
            <consortium name="Ensembl"/>
        </authorList>
    </citation>
    <scope>IDENTIFICATION</scope>
</reference>
<evidence type="ECO:0000256" key="6">
    <source>
        <dbReference type="ARBA" id="ARBA00022490"/>
    </source>
</evidence>
<organism evidence="26 27">
    <name type="scientific">Bos mutus grunniens</name>
    <name type="common">Wild yak</name>
    <name type="synonym">Bos grunniens</name>
    <dbReference type="NCBI Taxonomy" id="30521"/>
    <lineage>
        <taxon>Eukaryota</taxon>
        <taxon>Metazoa</taxon>
        <taxon>Chordata</taxon>
        <taxon>Craniata</taxon>
        <taxon>Vertebrata</taxon>
        <taxon>Euteleostomi</taxon>
        <taxon>Mammalia</taxon>
        <taxon>Eutheria</taxon>
        <taxon>Laurasiatheria</taxon>
        <taxon>Artiodactyla</taxon>
        <taxon>Ruminantia</taxon>
        <taxon>Pecora</taxon>
        <taxon>Bovidae</taxon>
        <taxon>Bovinae</taxon>
        <taxon>Bos</taxon>
    </lineage>
</organism>
<dbReference type="Pfam" id="PF16568">
    <property type="entry name" value="Sam68-YY"/>
    <property type="match status" value="1"/>
</dbReference>
<dbReference type="Proteomes" id="UP000694520">
    <property type="component" value="Chromosome 2"/>
</dbReference>
<keyword evidence="10" id="KW-0007">Acetylation</keyword>
<dbReference type="InterPro" id="IPR032335">
    <property type="entry name" value="Sam68-YY"/>
</dbReference>
<dbReference type="InterPro" id="IPR036612">
    <property type="entry name" value="KH_dom_type_1_sf"/>
</dbReference>
<dbReference type="Pfam" id="PF22675">
    <property type="entry name" value="KH-I_KHDC4-BBP"/>
    <property type="match status" value="1"/>
</dbReference>
<dbReference type="PANTHER" id="PTHR11208">
    <property type="entry name" value="RNA-BINDING PROTEIN RELATED"/>
    <property type="match status" value="1"/>
</dbReference>
<dbReference type="GO" id="GO:0005737">
    <property type="term" value="C:cytoplasm"/>
    <property type="evidence" value="ECO:0007669"/>
    <property type="project" value="UniProtKB-SubCell"/>
</dbReference>
<dbReference type="PROSITE" id="PS50084">
    <property type="entry name" value="KH_TYPE_1"/>
    <property type="match status" value="1"/>
</dbReference>